<name>A0ABU5CPB2_9BACI</name>
<feature type="domain" description="Bro-N" evidence="1">
    <location>
        <begin position="15"/>
        <end position="52"/>
    </location>
</feature>
<comment type="caution">
    <text evidence="2">The sequence shown here is derived from an EMBL/GenBank/DDBJ whole genome shotgun (WGS) entry which is preliminary data.</text>
</comment>
<proteinExistence type="predicted"/>
<evidence type="ECO:0000313" key="3">
    <source>
        <dbReference type="Proteomes" id="UP001275315"/>
    </source>
</evidence>
<reference evidence="2 3" key="1">
    <citation type="submission" date="2023-10" db="EMBL/GenBank/DDBJ databases">
        <title>Virgibacillus soli CC-YMP-6 genome.</title>
        <authorList>
            <person name="Miliotis G."/>
            <person name="Sengupta P."/>
            <person name="Hameed A."/>
            <person name="Chuvochina M."/>
            <person name="Mcdonagh F."/>
            <person name="Simpson A.C."/>
            <person name="Singh N.K."/>
            <person name="Rekha P.D."/>
            <person name="Raman K."/>
            <person name="Hugenholtz P."/>
            <person name="Venkateswaran K."/>
        </authorList>
    </citation>
    <scope>NUCLEOTIDE SEQUENCE [LARGE SCALE GENOMIC DNA]</scope>
    <source>
        <strain evidence="2 3">CC-YMP-6</strain>
    </source>
</reference>
<dbReference type="Proteomes" id="UP001275315">
    <property type="component" value="Unassembled WGS sequence"/>
</dbReference>
<dbReference type="Pfam" id="PF02498">
    <property type="entry name" value="Bro-N"/>
    <property type="match status" value="1"/>
</dbReference>
<evidence type="ECO:0000259" key="1">
    <source>
        <dbReference type="Pfam" id="PF02498"/>
    </source>
</evidence>
<dbReference type="InterPro" id="IPR003497">
    <property type="entry name" value="BRO_N_domain"/>
</dbReference>
<dbReference type="EMBL" id="JAWDIQ010000001">
    <property type="protein sequence ID" value="MDY0407320.1"/>
    <property type="molecule type" value="Genomic_DNA"/>
</dbReference>
<organism evidence="2 3">
    <name type="scientific">Paracerasibacillus soli</name>
    <dbReference type="NCBI Taxonomy" id="480284"/>
    <lineage>
        <taxon>Bacteria</taxon>
        <taxon>Bacillati</taxon>
        <taxon>Bacillota</taxon>
        <taxon>Bacilli</taxon>
        <taxon>Bacillales</taxon>
        <taxon>Bacillaceae</taxon>
        <taxon>Paracerasibacillus</taxon>
    </lineage>
</organism>
<keyword evidence="3" id="KW-1185">Reference proteome</keyword>
<evidence type="ECO:0000313" key="2">
    <source>
        <dbReference type="EMBL" id="MDY0407320.1"/>
    </source>
</evidence>
<accession>A0ABU5CPB2</accession>
<gene>
    <name evidence="2" type="ORF">RWD45_00040</name>
</gene>
<protein>
    <submittedName>
        <fullName evidence="2">BRO family protein</fullName>
    </submittedName>
</protein>
<sequence length="53" mass="6112">MMNNIKIFNFEGNSVRTSIKDGNVWWVAKDVCDVLGNKNNRDVIARLDTDERV</sequence>